<accession>A0ACD3A1Q2</accession>
<proteinExistence type="predicted"/>
<protein>
    <submittedName>
        <fullName evidence="1">Uncharacterized protein</fullName>
    </submittedName>
</protein>
<evidence type="ECO:0000313" key="2">
    <source>
        <dbReference type="Proteomes" id="UP000308600"/>
    </source>
</evidence>
<name>A0ACD3A1Q2_9AGAR</name>
<reference evidence="1 2" key="1">
    <citation type="journal article" date="2019" name="Nat. Ecol. Evol.">
        <title>Megaphylogeny resolves global patterns of mushroom evolution.</title>
        <authorList>
            <person name="Varga T."/>
            <person name="Krizsan K."/>
            <person name="Foldi C."/>
            <person name="Dima B."/>
            <person name="Sanchez-Garcia M."/>
            <person name="Sanchez-Ramirez S."/>
            <person name="Szollosi G.J."/>
            <person name="Szarkandi J.G."/>
            <person name="Papp V."/>
            <person name="Albert L."/>
            <person name="Andreopoulos W."/>
            <person name="Angelini C."/>
            <person name="Antonin V."/>
            <person name="Barry K.W."/>
            <person name="Bougher N.L."/>
            <person name="Buchanan P."/>
            <person name="Buyck B."/>
            <person name="Bense V."/>
            <person name="Catcheside P."/>
            <person name="Chovatia M."/>
            <person name="Cooper J."/>
            <person name="Damon W."/>
            <person name="Desjardin D."/>
            <person name="Finy P."/>
            <person name="Geml J."/>
            <person name="Haridas S."/>
            <person name="Hughes K."/>
            <person name="Justo A."/>
            <person name="Karasinski D."/>
            <person name="Kautmanova I."/>
            <person name="Kiss B."/>
            <person name="Kocsube S."/>
            <person name="Kotiranta H."/>
            <person name="LaButti K.M."/>
            <person name="Lechner B.E."/>
            <person name="Liimatainen K."/>
            <person name="Lipzen A."/>
            <person name="Lukacs Z."/>
            <person name="Mihaltcheva S."/>
            <person name="Morgado L.N."/>
            <person name="Niskanen T."/>
            <person name="Noordeloos M.E."/>
            <person name="Ohm R.A."/>
            <person name="Ortiz-Santana B."/>
            <person name="Ovrebo C."/>
            <person name="Racz N."/>
            <person name="Riley R."/>
            <person name="Savchenko A."/>
            <person name="Shiryaev A."/>
            <person name="Soop K."/>
            <person name="Spirin V."/>
            <person name="Szebenyi C."/>
            <person name="Tomsovsky M."/>
            <person name="Tulloss R.E."/>
            <person name="Uehling J."/>
            <person name="Grigoriev I.V."/>
            <person name="Vagvolgyi C."/>
            <person name="Papp T."/>
            <person name="Martin F.M."/>
            <person name="Miettinen O."/>
            <person name="Hibbett D.S."/>
            <person name="Nagy L.G."/>
        </authorList>
    </citation>
    <scope>NUCLEOTIDE SEQUENCE [LARGE SCALE GENOMIC DNA]</scope>
    <source>
        <strain evidence="1 2">NL-1719</strain>
    </source>
</reference>
<keyword evidence="2" id="KW-1185">Reference proteome</keyword>
<dbReference type="Proteomes" id="UP000308600">
    <property type="component" value="Unassembled WGS sequence"/>
</dbReference>
<organism evidence="1 2">
    <name type="scientific">Pluteus cervinus</name>
    <dbReference type="NCBI Taxonomy" id="181527"/>
    <lineage>
        <taxon>Eukaryota</taxon>
        <taxon>Fungi</taxon>
        <taxon>Dikarya</taxon>
        <taxon>Basidiomycota</taxon>
        <taxon>Agaricomycotina</taxon>
        <taxon>Agaricomycetes</taxon>
        <taxon>Agaricomycetidae</taxon>
        <taxon>Agaricales</taxon>
        <taxon>Pluteineae</taxon>
        <taxon>Pluteaceae</taxon>
        <taxon>Pluteus</taxon>
    </lineage>
</organism>
<evidence type="ECO:0000313" key="1">
    <source>
        <dbReference type="EMBL" id="TFK59239.1"/>
    </source>
</evidence>
<gene>
    <name evidence="1" type="ORF">BDN72DRAFT_625671</name>
</gene>
<dbReference type="EMBL" id="ML209040">
    <property type="protein sequence ID" value="TFK59239.1"/>
    <property type="molecule type" value="Genomic_DNA"/>
</dbReference>
<sequence length="626" mass="71019">MFHSRYPPYIVREHLVKVVHSASFNTPEREDPSKCHPDTWRAVHNSLAAWRRDPEAGPVQLISGWAGTGKTTIARTMAQHWAKEHQLGGSFAFSKSSDESTIEWVPAAILHQFLQTFGADMNVGQLTQPPIYWHELVDALVSTSPPIPPSVVIVIDGIDECSTDRQAPLLRHILNSAFDPRSSIKYLISCRLGRHLEDVFDEFASKLGSSYHIRLGQFAENDIRTFLQVSFDRICQLRRRAWAISATDGPWPSEEEIEGLVEWASGQFIFAAIVVQFVDNKNEDPVEKLNQVLGRQTSSFSAIDELYIAILNRVGEILDESDTPPERRQMMHNLILHVHHEPSSAAVIADFWFEKEVIVSILVMHLEALLVRPTDPDGRDPGMPIQFRHKSFHDFLAHPSQSHPFSFAEMNPVSKFFFSLRTHTRNAASRPRGWALQSSQWLAYAFLCCDDHPPAVLYEEEARRLHQSYLQYGTTFRGCECLPQLEPTTVRNFKSCGQKDCVINPDLLALCRMMAISIDDFIREWKEQERLKTISFPLIKFLLWLRVLICGLLSNPSYVLGGSIQALTSSSSSSSWLTRCTAAFNGQLCIMILLNARCDVVLLLHVSHTAASFFLRWFLHFGALQP</sequence>
<feature type="non-terminal residue" evidence="1">
    <location>
        <position position="1"/>
    </location>
</feature>